<dbReference type="EMBL" id="CP027059">
    <property type="protein sequence ID" value="UQZ86960.1"/>
    <property type="molecule type" value="Genomic_DNA"/>
</dbReference>
<protein>
    <submittedName>
        <fullName evidence="3">Uncharacterized protein</fullName>
    </submittedName>
</protein>
<evidence type="ECO:0000313" key="3">
    <source>
        <dbReference type="EMBL" id="UQZ86960.1"/>
    </source>
</evidence>
<keyword evidence="4" id="KW-1185">Reference proteome</keyword>
<evidence type="ECO:0000256" key="1">
    <source>
        <dbReference type="SAM" id="MobiDB-lite"/>
    </source>
</evidence>
<evidence type="ECO:0000256" key="2">
    <source>
        <dbReference type="SAM" id="Phobius"/>
    </source>
</evidence>
<evidence type="ECO:0000313" key="4">
    <source>
        <dbReference type="Proteomes" id="UP001057134"/>
    </source>
</evidence>
<feature type="compositionally biased region" description="Basic and acidic residues" evidence="1">
    <location>
        <begin position="139"/>
        <end position="151"/>
    </location>
</feature>
<reference evidence="3" key="1">
    <citation type="submission" date="2018-02" db="EMBL/GenBank/DDBJ databases">
        <authorList>
            <person name="Kim S.-K."/>
            <person name="Jung H.-I."/>
            <person name="Lee S.-W."/>
        </authorList>
    </citation>
    <scope>NUCLEOTIDE SEQUENCE</scope>
    <source>
        <strain evidence="3">SK3146</strain>
    </source>
</reference>
<keyword evidence="2" id="KW-0472">Membrane</keyword>
<keyword evidence="2" id="KW-1133">Transmembrane helix</keyword>
<accession>A0ABY4RYW8</accession>
<feature type="region of interest" description="Disordered" evidence="1">
    <location>
        <begin position="139"/>
        <end position="158"/>
    </location>
</feature>
<reference evidence="3" key="2">
    <citation type="journal article" date="2021" name="J Anim Sci Technol">
        <title>Complete genome sequence of Paenibacillus konkukensis sp. nov. SK3146 as a potential probiotic strain.</title>
        <authorList>
            <person name="Jung H.I."/>
            <person name="Park S."/>
            <person name="Niu K.M."/>
            <person name="Lee S.W."/>
            <person name="Kothari D."/>
            <person name="Yi K.J."/>
            <person name="Kim S.K."/>
        </authorList>
    </citation>
    <scope>NUCLEOTIDE SEQUENCE</scope>
    <source>
        <strain evidence="3">SK3146</strain>
    </source>
</reference>
<name>A0ABY4RYW8_9BACL</name>
<keyword evidence="2" id="KW-0812">Transmembrane</keyword>
<dbReference type="RefSeq" id="WP_249862458.1">
    <property type="nucleotide sequence ID" value="NZ_CP027059.1"/>
</dbReference>
<sequence length="227" mass="25986">MKWTAVTVNLSKYRKAGQDLGIYFRIISYLVTGCILFFIILGMLGYAQSKWANTTPTSSMKGLAASVSSHFFTDMLGMELPQMKSDKQSFTFSQSNVAGFLFSLVTDLNLKDPKTFIAREMPGMAEDRSVILRKTTATRDDGPRITGRRETPFPPTAKAAPVPLRRIRRLRRKRPYKAPRFPPKRRSRRGRQEEMSSSSINLTIRNRICPIFPASRTRTKRTIRRKM</sequence>
<feature type="transmembrane region" description="Helical" evidence="2">
    <location>
        <begin position="22"/>
        <end position="47"/>
    </location>
</feature>
<feature type="region of interest" description="Disordered" evidence="1">
    <location>
        <begin position="169"/>
        <end position="200"/>
    </location>
</feature>
<feature type="compositionally biased region" description="Basic residues" evidence="1">
    <location>
        <begin position="169"/>
        <end position="189"/>
    </location>
</feature>
<gene>
    <name evidence="3" type="ORF">SK3146_06253</name>
</gene>
<proteinExistence type="predicted"/>
<organism evidence="3 4">
    <name type="scientific">Paenibacillus konkukensis</name>
    <dbReference type="NCBI Taxonomy" id="2020716"/>
    <lineage>
        <taxon>Bacteria</taxon>
        <taxon>Bacillati</taxon>
        <taxon>Bacillota</taxon>
        <taxon>Bacilli</taxon>
        <taxon>Bacillales</taxon>
        <taxon>Paenibacillaceae</taxon>
        <taxon>Paenibacillus</taxon>
    </lineage>
</organism>
<dbReference type="Proteomes" id="UP001057134">
    <property type="component" value="Chromosome"/>
</dbReference>